<accession>A0A845Q7R0</accession>
<comment type="similarity">
    <text evidence="6">Belongs to the class-IV pyridoxal-phosphate-dependent aminotransferase family.</text>
</comment>
<dbReference type="GO" id="GO:0009082">
    <property type="term" value="P:branched-chain amino acid biosynthetic process"/>
    <property type="evidence" value="ECO:0007669"/>
    <property type="project" value="UniProtKB-KW"/>
</dbReference>
<dbReference type="InterPro" id="IPR050571">
    <property type="entry name" value="Class-IV_PLP-Dep_Aminotrnsfr"/>
</dbReference>
<dbReference type="GO" id="GO:0008652">
    <property type="term" value="P:amino acid biosynthetic process"/>
    <property type="evidence" value="ECO:0007669"/>
    <property type="project" value="UniProtKB-ARBA"/>
</dbReference>
<comment type="pathway">
    <text evidence="5">Amino-acid biosynthesis; L-leucine biosynthesis; L-leucine from 3-methyl-2-oxobutanoate: step 4/4.</text>
</comment>
<dbReference type="Gene3D" id="3.20.10.10">
    <property type="entry name" value="D-amino Acid Aminotransferase, subunit A, domain 2"/>
    <property type="match status" value="1"/>
</dbReference>
<evidence type="ECO:0000256" key="3">
    <source>
        <dbReference type="ARBA" id="ARBA00004824"/>
    </source>
</evidence>
<comment type="catalytic activity">
    <reaction evidence="11">
        <text>L-valine + 2-oxoglutarate = 3-methyl-2-oxobutanoate + L-glutamate</text>
        <dbReference type="Rhea" id="RHEA:24813"/>
        <dbReference type="ChEBI" id="CHEBI:11851"/>
        <dbReference type="ChEBI" id="CHEBI:16810"/>
        <dbReference type="ChEBI" id="CHEBI:29985"/>
        <dbReference type="ChEBI" id="CHEBI:57762"/>
        <dbReference type="EC" id="2.6.1.42"/>
    </reaction>
</comment>
<evidence type="ECO:0000256" key="7">
    <source>
        <dbReference type="ARBA" id="ARBA00013053"/>
    </source>
</evidence>
<comment type="cofactor">
    <cofactor evidence="1">
        <name>pyridoxal 5'-phosphate</name>
        <dbReference type="ChEBI" id="CHEBI:597326"/>
    </cofactor>
</comment>
<protein>
    <recommendedName>
        <fullName evidence="8">Probable branched-chain-amino-acid aminotransferase</fullName>
        <ecNumber evidence="7">2.6.1.42</ecNumber>
    </recommendedName>
</protein>
<keyword evidence="9" id="KW-0663">Pyridoxal phosphate</keyword>
<dbReference type="Pfam" id="PF01063">
    <property type="entry name" value="Aminotran_4"/>
    <property type="match status" value="1"/>
</dbReference>
<evidence type="ECO:0000256" key="11">
    <source>
        <dbReference type="ARBA" id="ARBA00048212"/>
    </source>
</evidence>
<evidence type="ECO:0000256" key="4">
    <source>
        <dbReference type="ARBA" id="ARBA00004931"/>
    </source>
</evidence>
<dbReference type="InterPro" id="IPR001544">
    <property type="entry name" value="Aminotrans_IV"/>
</dbReference>
<gene>
    <name evidence="14" type="ORF">GTQ45_01575</name>
</gene>
<organism evidence="14 15">
    <name type="scientific">Pyruvatibacter mobilis</name>
    <dbReference type="NCBI Taxonomy" id="1712261"/>
    <lineage>
        <taxon>Bacteria</taxon>
        <taxon>Pseudomonadati</taxon>
        <taxon>Pseudomonadota</taxon>
        <taxon>Alphaproteobacteria</taxon>
        <taxon>Hyphomicrobiales</taxon>
        <taxon>Parvibaculaceae</taxon>
        <taxon>Pyruvatibacter</taxon>
    </lineage>
</organism>
<evidence type="ECO:0000256" key="1">
    <source>
        <dbReference type="ARBA" id="ARBA00001933"/>
    </source>
</evidence>
<dbReference type="PANTHER" id="PTHR42743">
    <property type="entry name" value="AMINO-ACID AMINOTRANSFERASE"/>
    <property type="match status" value="1"/>
</dbReference>
<comment type="pathway">
    <text evidence="3">Amino-acid biosynthesis; L-isoleucine biosynthesis; L-isoleucine from 2-oxobutanoate: step 4/4.</text>
</comment>
<dbReference type="EC" id="2.6.1.42" evidence="7"/>
<evidence type="ECO:0000256" key="2">
    <source>
        <dbReference type="ARBA" id="ARBA00003109"/>
    </source>
</evidence>
<dbReference type="FunFam" id="3.20.10.10:FF:000002">
    <property type="entry name" value="D-alanine aminotransferase"/>
    <property type="match status" value="1"/>
</dbReference>
<dbReference type="SUPFAM" id="SSF56752">
    <property type="entry name" value="D-aminoacid aminotransferase-like PLP-dependent enzymes"/>
    <property type="match status" value="1"/>
</dbReference>
<comment type="catalytic activity">
    <reaction evidence="12">
        <text>L-isoleucine + 2-oxoglutarate = (S)-3-methyl-2-oxopentanoate + L-glutamate</text>
        <dbReference type="Rhea" id="RHEA:24801"/>
        <dbReference type="ChEBI" id="CHEBI:16810"/>
        <dbReference type="ChEBI" id="CHEBI:29985"/>
        <dbReference type="ChEBI" id="CHEBI:35146"/>
        <dbReference type="ChEBI" id="CHEBI:58045"/>
        <dbReference type="EC" id="2.6.1.42"/>
    </reaction>
</comment>
<dbReference type="PANTHER" id="PTHR42743:SF11">
    <property type="entry name" value="AMINODEOXYCHORISMATE LYASE"/>
    <property type="match status" value="1"/>
</dbReference>
<evidence type="ECO:0000313" key="15">
    <source>
        <dbReference type="Proteomes" id="UP000470384"/>
    </source>
</evidence>
<dbReference type="OrthoDB" id="9805628at2"/>
<evidence type="ECO:0000256" key="6">
    <source>
        <dbReference type="ARBA" id="ARBA00009320"/>
    </source>
</evidence>
<dbReference type="AlphaFoldDB" id="A0A845Q7R0"/>
<dbReference type="Gene3D" id="3.30.470.10">
    <property type="match status" value="1"/>
</dbReference>
<dbReference type="InterPro" id="IPR043131">
    <property type="entry name" value="BCAT-like_N"/>
</dbReference>
<keyword evidence="10" id="KW-0100">Branched-chain amino acid biosynthesis</keyword>
<evidence type="ECO:0000256" key="10">
    <source>
        <dbReference type="ARBA" id="ARBA00023304"/>
    </source>
</evidence>
<keyword evidence="15" id="KW-1185">Reference proteome</keyword>
<evidence type="ECO:0000256" key="5">
    <source>
        <dbReference type="ARBA" id="ARBA00005072"/>
    </source>
</evidence>
<evidence type="ECO:0000256" key="12">
    <source>
        <dbReference type="ARBA" id="ARBA00048798"/>
    </source>
</evidence>
<reference evidence="14 15" key="1">
    <citation type="journal article" date="2016" name="Int. J. Syst. Evol. Microbiol.">
        <title>Pyruvatibacter mobilis gen. nov., sp. nov., a marine bacterium from the culture broth of Picochlorum sp. 122.</title>
        <authorList>
            <person name="Wang G."/>
            <person name="Tang M."/>
            <person name="Wu H."/>
            <person name="Dai S."/>
            <person name="Li T."/>
            <person name="Chen C."/>
            <person name="He H."/>
            <person name="Fan J."/>
            <person name="Xiang W."/>
            <person name="Li X."/>
        </authorList>
    </citation>
    <scope>NUCLEOTIDE SEQUENCE [LARGE SCALE GENOMIC DNA]</scope>
    <source>
        <strain evidence="14 15">GYP-11</strain>
    </source>
</reference>
<sequence length="284" mass="29683">MTGNAITWLNGDLIPAADARIDPADRGLLLADGLFETLLARHGMIINLDRHITRLTEGAAILGIPLPLSATGLRAAASETLAANGLHDADRASLRITLTRGPAGRGLALPATPQPTLIITATQAPPAPQGLSVMTSSVRKVRTSPASALKTLNYTDHVIARREADTAGADEALMLTEQGGIACATIGNVFVMSGKRLLTPPDDGAIRAGITRADVLTLAPDHGLTVDEAPLSIEALRSADDIFLTNSLWGICPVTELDGTRRQTTDATKKLAQALDDAWASLIC</sequence>
<dbReference type="RefSeq" id="WP_160586519.1">
    <property type="nucleotide sequence ID" value="NZ_BMHN01000001.1"/>
</dbReference>
<dbReference type="Proteomes" id="UP000470384">
    <property type="component" value="Unassembled WGS sequence"/>
</dbReference>
<keyword evidence="10" id="KW-0028">Amino-acid biosynthesis</keyword>
<evidence type="ECO:0000256" key="8">
    <source>
        <dbReference type="ARBA" id="ARBA00014472"/>
    </source>
</evidence>
<evidence type="ECO:0000256" key="9">
    <source>
        <dbReference type="ARBA" id="ARBA00022898"/>
    </source>
</evidence>
<proteinExistence type="inferred from homology"/>
<evidence type="ECO:0000256" key="13">
    <source>
        <dbReference type="ARBA" id="ARBA00049229"/>
    </source>
</evidence>
<dbReference type="GeneID" id="300653398"/>
<comment type="catalytic activity">
    <reaction evidence="13">
        <text>L-leucine + 2-oxoglutarate = 4-methyl-2-oxopentanoate + L-glutamate</text>
        <dbReference type="Rhea" id="RHEA:18321"/>
        <dbReference type="ChEBI" id="CHEBI:16810"/>
        <dbReference type="ChEBI" id="CHEBI:17865"/>
        <dbReference type="ChEBI" id="CHEBI:29985"/>
        <dbReference type="ChEBI" id="CHEBI:57427"/>
        <dbReference type="EC" id="2.6.1.42"/>
    </reaction>
</comment>
<name>A0A845Q7R0_9HYPH</name>
<dbReference type="InterPro" id="IPR043132">
    <property type="entry name" value="BCAT-like_C"/>
</dbReference>
<comment type="caution">
    <text evidence="14">The sequence shown here is derived from an EMBL/GenBank/DDBJ whole genome shotgun (WGS) entry which is preliminary data.</text>
</comment>
<evidence type="ECO:0000313" key="14">
    <source>
        <dbReference type="EMBL" id="NBG94419.1"/>
    </source>
</evidence>
<comment type="function">
    <text evidence="2">Acts on leucine, isoleucine and valine.</text>
</comment>
<dbReference type="InterPro" id="IPR036038">
    <property type="entry name" value="Aminotransferase-like"/>
</dbReference>
<comment type="pathway">
    <text evidence="4">Amino-acid biosynthesis; L-valine biosynthesis; L-valine from pyruvate: step 4/4.</text>
</comment>
<dbReference type="GO" id="GO:0004084">
    <property type="term" value="F:branched-chain-amino-acid transaminase activity"/>
    <property type="evidence" value="ECO:0007669"/>
    <property type="project" value="UniProtKB-EC"/>
</dbReference>
<dbReference type="EMBL" id="WXYQ01000001">
    <property type="protein sequence ID" value="NBG94419.1"/>
    <property type="molecule type" value="Genomic_DNA"/>
</dbReference>